<comment type="similarity">
    <text evidence="1">Belongs to the pseudomonas-type ThrB family.</text>
</comment>
<organism evidence="3 4">
    <name type="scientific">Pontibacillus salipaludis</name>
    <dbReference type="NCBI Taxonomy" id="1697394"/>
    <lineage>
        <taxon>Bacteria</taxon>
        <taxon>Bacillati</taxon>
        <taxon>Bacillota</taxon>
        <taxon>Bacilli</taxon>
        <taxon>Bacillales</taxon>
        <taxon>Bacillaceae</taxon>
        <taxon>Pontibacillus</taxon>
    </lineage>
</organism>
<feature type="domain" description="Aminoglycoside phosphotransferase" evidence="2">
    <location>
        <begin position="28"/>
        <end position="220"/>
    </location>
</feature>
<dbReference type="PANTHER" id="PTHR21064">
    <property type="entry name" value="AMINOGLYCOSIDE PHOSPHOTRANSFERASE DOMAIN-CONTAINING PROTEIN-RELATED"/>
    <property type="match status" value="1"/>
</dbReference>
<dbReference type="Pfam" id="PF01636">
    <property type="entry name" value="APH"/>
    <property type="match status" value="1"/>
</dbReference>
<dbReference type="Proteomes" id="UP000642571">
    <property type="component" value="Unassembled WGS sequence"/>
</dbReference>
<sequence>MVHKIRELLNRVYPVNIIKVESVTDEIFRCTAKEGNYFARITNYKSFDEQLEEVKYTDFLYKEGLGVSPTISSINDKVVERITLENNEILTVLYKSAPGEHLPRNEWNADVLKELGRQIGKLHRLSKKFEEVHPITFINDWHDNKEYNFLKYIPIEETRIREIAKEVLSSIKTIPKNNANYGLLHGDLWLENILVDKGLALTMVDFQDCEKNFYIFDLAVPIYSALEYSFVGGGNIIEYGNSITKAIVEGYQEENVLSSEMLEKLHLFIKLKEVFEYNLMHMYWDKEKLTEDQIRIMNHFRMRIEFNHSILMGSNLI</sequence>
<dbReference type="PANTHER" id="PTHR21064:SF6">
    <property type="entry name" value="AMINOGLYCOSIDE PHOSPHOTRANSFERASE DOMAIN-CONTAINING PROTEIN"/>
    <property type="match status" value="1"/>
</dbReference>
<reference evidence="4" key="1">
    <citation type="journal article" date="2019" name="Int. J. Syst. Evol. Microbiol.">
        <title>The Global Catalogue of Microorganisms (GCM) 10K type strain sequencing project: providing services to taxonomists for standard genome sequencing and annotation.</title>
        <authorList>
            <consortium name="The Broad Institute Genomics Platform"/>
            <consortium name="The Broad Institute Genome Sequencing Center for Infectious Disease"/>
            <person name="Wu L."/>
            <person name="Ma J."/>
        </authorList>
    </citation>
    <scope>NUCLEOTIDE SEQUENCE [LARGE SCALE GENOMIC DNA]</scope>
    <source>
        <strain evidence="4">CGMCC 1.15353</strain>
    </source>
</reference>
<evidence type="ECO:0000256" key="1">
    <source>
        <dbReference type="ARBA" id="ARBA00038240"/>
    </source>
</evidence>
<dbReference type="InterPro" id="IPR011009">
    <property type="entry name" value="Kinase-like_dom_sf"/>
</dbReference>
<evidence type="ECO:0000313" key="4">
    <source>
        <dbReference type="Proteomes" id="UP000642571"/>
    </source>
</evidence>
<dbReference type="Gene3D" id="3.90.1200.10">
    <property type="match status" value="1"/>
</dbReference>
<accession>A0ABQ1QGM5</accession>
<keyword evidence="4" id="KW-1185">Reference proteome</keyword>
<dbReference type="InterPro" id="IPR002575">
    <property type="entry name" value="Aminoglycoside_PTrfase"/>
</dbReference>
<dbReference type="EMBL" id="BMIN01000021">
    <property type="protein sequence ID" value="GGD25526.1"/>
    <property type="molecule type" value="Genomic_DNA"/>
</dbReference>
<dbReference type="InterPro" id="IPR050249">
    <property type="entry name" value="Pseudomonas-type_ThrB"/>
</dbReference>
<evidence type="ECO:0000313" key="3">
    <source>
        <dbReference type="EMBL" id="GGD25526.1"/>
    </source>
</evidence>
<protein>
    <recommendedName>
        <fullName evidence="2">Aminoglycoside phosphotransferase domain-containing protein</fullName>
    </recommendedName>
</protein>
<gene>
    <name evidence="3" type="ORF">GCM10011389_36450</name>
</gene>
<evidence type="ECO:0000259" key="2">
    <source>
        <dbReference type="Pfam" id="PF01636"/>
    </source>
</evidence>
<comment type="caution">
    <text evidence="3">The sequence shown here is derived from an EMBL/GenBank/DDBJ whole genome shotgun (WGS) entry which is preliminary data.</text>
</comment>
<name>A0ABQ1QGM5_9BACI</name>
<dbReference type="SUPFAM" id="SSF56112">
    <property type="entry name" value="Protein kinase-like (PK-like)"/>
    <property type="match status" value="1"/>
</dbReference>
<proteinExistence type="inferred from homology"/>